<accession>A0A067SAK5</accession>
<feature type="region of interest" description="Disordered" evidence="1">
    <location>
        <begin position="172"/>
        <end position="191"/>
    </location>
</feature>
<dbReference type="HOGENOM" id="CLU_1421505_0_0_1"/>
<keyword evidence="3" id="KW-1185">Reference proteome</keyword>
<feature type="region of interest" description="Disordered" evidence="1">
    <location>
        <begin position="31"/>
        <end position="64"/>
    </location>
</feature>
<evidence type="ECO:0000313" key="3">
    <source>
        <dbReference type="Proteomes" id="UP000027222"/>
    </source>
</evidence>
<evidence type="ECO:0000256" key="1">
    <source>
        <dbReference type="SAM" id="MobiDB-lite"/>
    </source>
</evidence>
<reference evidence="3" key="1">
    <citation type="journal article" date="2014" name="Proc. Natl. Acad. Sci. U.S.A.">
        <title>Extensive sampling of basidiomycete genomes demonstrates inadequacy of the white-rot/brown-rot paradigm for wood decay fungi.</title>
        <authorList>
            <person name="Riley R."/>
            <person name="Salamov A.A."/>
            <person name="Brown D.W."/>
            <person name="Nagy L.G."/>
            <person name="Floudas D."/>
            <person name="Held B.W."/>
            <person name="Levasseur A."/>
            <person name="Lombard V."/>
            <person name="Morin E."/>
            <person name="Otillar R."/>
            <person name="Lindquist E.A."/>
            <person name="Sun H."/>
            <person name="LaButti K.M."/>
            <person name="Schmutz J."/>
            <person name="Jabbour D."/>
            <person name="Luo H."/>
            <person name="Baker S.E."/>
            <person name="Pisabarro A.G."/>
            <person name="Walton J.D."/>
            <person name="Blanchette R.A."/>
            <person name="Henrissat B."/>
            <person name="Martin F."/>
            <person name="Cullen D."/>
            <person name="Hibbett D.S."/>
            <person name="Grigoriev I.V."/>
        </authorList>
    </citation>
    <scope>NUCLEOTIDE SEQUENCE [LARGE SCALE GENOMIC DNA]</scope>
    <source>
        <strain evidence="3">CBS 339.88</strain>
    </source>
</reference>
<evidence type="ECO:0000313" key="2">
    <source>
        <dbReference type="EMBL" id="KDR66952.1"/>
    </source>
</evidence>
<name>A0A067SAK5_GALM3</name>
<proteinExistence type="predicted"/>
<dbReference type="AlphaFoldDB" id="A0A067SAK5"/>
<gene>
    <name evidence="2" type="ORF">GALMADRAFT_147591</name>
</gene>
<dbReference type="EMBL" id="KL142419">
    <property type="protein sequence ID" value="KDR66952.1"/>
    <property type="molecule type" value="Genomic_DNA"/>
</dbReference>
<organism evidence="2 3">
    <name type="scientific">Galerina marginata (strain CBS 339.88)</name>
    <dbReference type="NCBI Taxonomy" id="685588"/>
    <lineage>
        <taxon>Eukaryota</taxon>
        <taxon>Fungi</taxon>
        <taxon>Dikarya</taxon>
        <taxon>Basidiomycota</taxon>
        <taxon>Agaricomycotina</taxon>
        <taxon>Agaricomycetes</taxon>
        <taxon>Agaricomycetidae</taxon>
        <taxon>Agaricales</taxon>
        <taxon>Agaricineae</taxon>
        <taxon>Strophariaceae</taxon>
        <taxon>Galerina</taxon>
    </lineage>
</organism>
<dbReference type="Proteomes" id="UP000027222">
    <property type="component" value="Unassembled WGS sequence"/>
</dbReference>
<sequence>MSLNAAKSILTPSDYVAPIFGPAVVIPPPEANDLKRAAERSTSPPPPPPQKKSKYSTPRITGPGIFIRPYRRPYTVRATEKTALPSVDHTNAYSGIITYRDHLSGIRGRRNISVTVADGGTYDHEGAVQPAAGKGTSTSCVYARPSDDLIFPRTDVPGIFYSVFDKIGDPRVWNPPDSIENPPENREITRE</sequence>
<protein>
    <submittedName>
        <fullName evidence="2">Uncharacterized protein</fullName>
    </submittedName>
</protein>